<evidence type="ECO:0000259" key="1">
    <source>
        <dbReference type="Pfam" id="PF12697"/>
    </source>
</evidence>
<sequence>MPKLGKFTNEEAKASFLRAYDAVAVKWPVPSTQIDVETSFGTTRVRKSGTGAGAPIVLLPGIGGNGQVWWRFIAELSRGRVVYTPDVIGWAGHCTQTAPLRDTEDIATWMAETLDGLGVDRVHLAGNSLGAWLATAIAVHRSDRLATLTMLEPSASTFAKPRPSLLFKFLMAGMRPTPERMRKFNNWLMPGFELDDEEFALALATTKFRPGMPWDRPFTDEQLALITVPTLVLFGAETVVNDLEHTADRARRQIRSAEVEIYPGVGHDLLWANPEQIIPRYLTFVGNHDQIHA</sequence>
<dbReference type="PANTHER" id="PTHR43798:SF33">
    <property type="entry name" value="HYDROLASE, PUTATIVE (AFU_ORTHOLOGUE AFUA_2G14860)-RELATED"/>
    <property type="match status" value="1"/>
</dbReference>
<dbReference type="RefSeq" id="WP_137353291.1">
    <property type="nucleotide sequence ID" value="NZ_CAACYE020000001.1"/>
</dbReference>
<feature type="domain" description="AB hydrolase-1" evidence="1">
    <location>
        <begin position="56"/>
        <end position="277"/>
    </location>
</feature>
<dbReference type="InterPro" id="IPR050266">
    <property type="entry name" value="AB_hydrolase_sf"/>
</dbReference>
<protein>
    <submittedName>
        <fullName evidence="2">Carboxylesterase ybfK</fullName>
        <ecNumber evidence="2">3.1.1.1</ecNumber>
    </submittedName>
</protein>
<dbReference type="SUPFAM" id="SSF53474">
    <property type="entry name" value="alpha/beta-Hydrolases"/>
    <property type="match status" value="1"/>
</dbReference>
<organism evidence="2">
    <name type="scientific">Nocardia farcinica</name>
    <dbReference type="NCBI Taxonomy" id="37329"/>
    <lineage>
        <taxon>Bacteria</taxon>
        <taxon>Bacillati</taxon>
        <taxon>Actinomycetota</taxon>
        <taxon>Actinomycetes</taxon>
        <taxon>Mycobacteriales</taxon>
        <taxon>Nocardiaceae</taxon>
        <taxon>Nocardia</taxon>
    </lineage>
</organism>
<dbReference type="InterPro" id="IPR029058">
    <property type="entry name" value="AB_hydrolase_fold"/>
</dbReference>
<dbReference type="PANTHER" id="PTHR43798">
    <property type="entry name" value="MONOACYLGLYCEROL LIPASE"/>
    <property type="match status" value="1"/>
</dbReference>
<keyword evidence="2" id="KW-0378">Hydrolase</keyword>
<dbReference type="Pfam" id="PF12697">
    <property type="entry name" value="Abhydrolase_6"/>
    <property type="match status" value="1"/>
</dbReference>
<proteinExistence type="predicted"/>
<gene>
    <name evidence="2" type="primary">ybfK_2</name>
    <name evidence="2" type="ORF">NCTC1935_02769</name>
</gene>
<reference evidence="2" key="1">
    <citation type="submission" date="2019-02" db="EMBL/GenBank/DDBJ databases">
        <authorList>
            <consortium name="Pathogen Informatics"/>
        </authorList>
    </citation>
    <scope>NUCLEOTIDE SEQUENCE</scope>
    <source>
        <strain evidence="2">3012STDY6733949</strain>
    </source>
</reference>
<dbReference type="Gene3D" id="3.40.50.1820">
    <property type="entry name" value="alpha/beta hydrolase"/>
    <property type="match status" value="1"/>
</dbReference>
<dbReference type="EC" id="3.1.1.1" evidence="2"/>
<evidence type="ECO:0000313" key="2">
    <source>
        <dbReference type="EMBL" id="VFA84935.1"/>
    </source>
</evidence>
<accession>A0A449GGU2</accession>
<dbReference type="GO" id="GO:0106435">
    <property type="term" value="F:carboxylesterase activity"/>
    <property type="evidence" value="ECO:0007669"/>
    <property type="project" value="UniProtKB-EC"/>
</dbReference>
<dbReference type="GO" id="GO:0016020">
    <property type="term" value="C:membrane"/>
    <property type="evidence" value="ECO:0007669"/>
    <property type="project" value="TreeGrafter"/>
</dbReference>
<dbReference type="EMBL" id="CAACYE010000005">
    <property type="protein sequence ID" value="VFA84935.1"/>
    <property type="molecule type" value="Genomic_DNA"/>
</dbReference>
<dbReference type="InterPro" id="IPR000073">
    <property type="entry name" value="AB_hydrolase_1"/>
</dbReference>
<name>A0A449GGU2_NOCFR</name>
<dbReference type="AlphaFoldDB" id="A0A449GGU2"/>